<evidence type="ECO:0000313" key="1">
    <source>
        <dbReference type="EMBL" id="KAJ4269640.1"/>
    </source>
</evidence>
<dbReference type="AlphaFoldDB" id="A0A9W8SF98"/>
<dbReference type="Proteomes" id="UP001152049">
    <property type="component" value="Unassembled WGS sequence"/>
</dbReference>
<sequence>MTLNRSRFTVPKTIPATASWRVPSSATGADMIGTESSADELPWLASESRALRLRSLPD</sequence>
<dbReference type="EMBL" id="JAOQAZ010000002">
    <property type="protein sequence ID" value="KAJ4269640.1"/>
    <property type="molecule type" value="Genomic_DNA"/>
</dbReference>
<evidence type="ECO:0000313" key="2">
    <source>
        <dbReference type="Proteomes" id="UP001152049"/>
    </source>
</evidence>
<comment type="caution">
    <text evidence="1">The sequence shown here is derived from an EMBL/GenBank/DDBJ whole genome shotgun (WGS) entry which is preliminary data.</text>
</comment>
<protein>
    <submittedName>
        <fullName evidence="1">Uncharacterized protein</fullName>
    </submittedName>
</protein>
<proteinExistence type="predicted"/>
<dbReference type="OrthoDB" id="5014131at2759"/>
<gene>
    <name evidence="1" type="ORF">NW762_001308</name>
</gene>
<reference evidence="1" key="1">
    <citation type="submission" date="2022-09" db="EMBL/GenBank/DDBJ databases">
        <title>Fusarium specimens isolated from Avocado Roots.</title>
        <authorList>
            <person name="Stajich J."/>
            <person name="Roper C."/>
            <person name="Heimlech-Rivalta G."/>
        </authorList>
    </citation>
    <scope>NUCLEOTIDE SEQUENCE</scope>
    <source>
        <strain evidence="1">CF00136</strain>
    </source>
</reference>
<keyword evidence="2" id="KW-1185">Reference proteome</keyword>
<organism evidence="1 2">
    <name type="scientific">Fusarium torreyae</name>
    <dbReference type="NCBI Taxonomy" id="1237075"/>
    <lineage>
        <taxon>Eukaryota</taxon>
        <taxon>Fungi</taxon>
        <taxon>Dikarya</taxon>
        <taxon>Ascomycota</taxon>
        <taxon>Pezizomycotina</taxon>
        <taxon>Sordariomycetes</taxon>
        <taxon>Hypocreomycetidae</taxon>
        <taxon>Hypocreales</taxon>
        <taxon>Nectriaceae</taxon>
        <taxon>Fusarium</taxon>
    </lineage>
</organism>
<accession>A0A9W8SF98</accession>
<name>A0A9W8SF98_9HYPO</name>